<dbReference type="GeneID" id="20308695"/>
<name>H6BVS1_EXODN</name>
<protein>
    <submittedName>
        <fullName evidence="1">Uncharacterized protein</fullName>
    </submittedName>
</protein>
<sequence>MGMRDARHQCPQKRLHPSSAAGGILKLCILPGPKHPTGQEQECVSGSRPTRSFGLCVVVHRHDPSSAWAASSWIPTVTAFVPGNTHTPWKAKKEALLATLSHNILPVILDGQGEFIVSSCQLQRGRPGSWHYFYRLPQRLSDCTPCLTRILGVTSPCNVCPASE</sequence>
<dbReference type="RefSeq" id="XP_009156408.1">
    <property type="nucleotide sequence ID" value="XM_009158160.1"/>
</dbReference>
<dbReference type="HOGENOM" id="CLU_1619013_0_0_1"/>
<reference evidence="1" key="1">
    <citation type="submission" date="2011-07" db="EMBL/GenBank/DDBJ databases">
        <title>The Genome Sequence of Exophiala (Wangiella) dermatitidis NIH/UT8656.</title>
        <authorList>
            <consortium name="The Broad Institute Genome Sequencing Platform"/>
            <person name="Cuomo C."/>
            <person name="Wang Z."/>
            <person name="Hunicke-Smith S."/>
            <person name="Szanislo P.J."/>
            <person name="Earl A."/>
            <person name="Young S.K."/>
            <person name="Zeng Q."/>
            <person name="Gargeya S."/>
            <person name="Fitzgerald M."/>
            <person name="Haas B."/>
            <person name="Abouelleil A."/>
            <person name="Alvarado L."/>
            <person name="Arachchi H.M."/>
            <person name="Berlin A."/>
            <person name="Brown A."/>
            <person name="Chapman S.B."/>
            <person name="Chen Z."/>
            <person name="Dunbar C."/>
            <person name="Freedman E."/>
            <person name="Gearin G."/>
            <person name="Gellesch M."/>
            <person name="Goldberg J."/>
            <person name="Griggs A."/>
            <person name="Gujja S."/>
            <person name="Heiman D."/>
            <person name="Howarth C."/>
            <person name="Larson L."/>
            <person name="Lui A."/>
            <person name="MacDonald P.J.P."/>
            <person name="Montmayeur A."/>
            <person name="Murphy C."/>
            <person name="Neiman D."/>
            <person name="Pearson M."/>
            <person name="Priest M."/>
            <person name="Roberts A."/>
            <person name="Saif S."/>
            <person name="Shea T."/>
            <person name="Shenoy N."/>
            <person name="Sisk P."/>
            <person name="Stolte C."/>
            <person name="Sykes S."/>
            <person name="Wortman J."/>
            <person name="Nusbaum C."/>
            <person name="Birren B."/>
        </authorList>
    </citation>
    <scope>NUCLEOTIDE SEQUENCE</scope>
    <source>
        <strain evidence="1">NIH/UT8656</strain>
    </source>
</reference>
<evidence type="ECO:0000313" key="2">
    <source>
        <dbReference type="Proteomes" id="UP000007304"/>
    </source>
</evidence>
<dbReference type="AlphaFoldDB" id="H6BVS1"/>
<proteinExistence type="predicted"/>
<keyword evidence="2" id="KW-1185">Reference proteome</keyword>
<dbReference type="InParanoid" id="H6BVS1"/>
<dbReference type="VEuPathDB" id="FungiDB:HMPREF1120_04056"/>
<dbReference type="EMBL" id="JH226132">
    <property type="protein sequence ID" value="EHY55947.1"/>
    <property type="molecule type" value="Genomic_DNA"/>
</dbReference>
<evidence type="ECO:0000313" key="1">
    <source>
        <dbReference type="EMBL" id="EHY55947.1"/>
    </source>
</evidence>
<accession>H6BVS1</accession>
<dbReference type="Proteomes" id="UP000007304">
    <property type="component" value="Unassembled WGS sequence"/>
</dbReference>
<organism evidence="1 2">
    <name type="scientific">Exophiala dermatitidis (strain ATCC 34100 / CBS 525.76 / NIH/UT8656)</name>
    <name type="common">Black yeast</name>
    <name type="synonym">Wangiella dermatitidis</name>
    <dbReference type="NCBI Taxonomy" id="858893"/>
    <lineage>
        <taxon>Eukaryota</taxon>
        <taxon>Fungi</taxon>
        <taxon>Dikarya</taxon>
        <taxon>Ascomycota</taxon>
        <taxon>Pezizomycotina</taxon>
        <taxon>Eurotiomycetes</taxon>
        <taxon>Chaetothyriomycetidae</taxon>
        <taxon>Chaetothyriales</taxon>
        <taxon>Herpotrichiellaceae</taxon>
        <taxon>Exophiala</taxon>
    </lineage>
</organism>
<gene>
    <name evidence="1" type="ORF">HMPREF1120_04056</name>
</gene>